<feature type="compositionally biased region" description="Basic and acidic residues" evidence="1">
    <location>
        <begin position="364"/>
        <end position="387"/>
    </location>
</feature>
<keyword evidence="2" id="KW-1133">Transmembrane helix</keyword>
<evidence type="ECO:0000256" key="1">
    <source>
        <dbReference type="SAM" id="MobiDB-lite"/>
    </source>
</evidence>
<keyword evidence="2" id="KW-0812">Transmembrane</keyword>
<feature type="compositionally biased region" description="Low complexity" evidence="1">
    <location>
        <begin position="298"/>
        <end position="310"/>
    </location>
</feature>
<proteinExistence type="evidence at transcript level"/>
<name>A0A6F9DFX3_9ASCI</name>
<dbReference type="EMBL" id="LR786502">
    <property type="protein sequence ID" value="CAB3261621.1"/>
    <property type="molecule type" value="mRNA"/>
</dbReference>
<reference evidence="3" key="1">
    <citation type="submission" date="2020-04" db="EMBL/GenBank/DDBJ databases">
        <authorList>
            <person name="Neveu A P."/>
        </authorList>
    </citation>
    <scope>NUCLEOTIDE SEQUENCE</scope>
    <source>
        <tissue evidence="3">Whole embryo</tissue>
    </source>
</reference>
<evidence type="ECO:0000313" key="3">
    <source>
        <dbReference type="EMBL" id="CAB3261621.1"/>
    </source>
</evidence>
<gene>
    <name evidence="3" type="primary">LOC100177226</name>
</gene>
<feature type="transmembrane region" description="Helical" evidence="2">
    <location>
        <begin position="516"/>
        <end position="539"/>
    </location>
</feature>
<feature type="region of interest" description="Disordered" evidence="1">
    <location>
        <begin position="295"/>
        <end position="317"/>
    </location>
</feature>
<sequence length="542" mass="60000">MRKMKSNQKRTHLLEERLGNVSMQEQEDMVVIDQVPDERKRKKVVTEEIGDMVVVDTLDQTPVKKRLDDTKKDGKRVRKTKLSMDDSHASLSDLNANSRESTGTESYTTSENEYYTAYDVTADDDIGSLLYHTAFVDELDEGAAEDTDQVETDTRQDRVSQKINTEVPVSRLERSDVALSFASPGDASNQPVESSYENITFGSYTQQSTFEYPSSGTKVKVLKPFTFYKDYVSPTSCGVIDQQPTSLNRKLFKELDLSDSDVVAAASTNMHCSDEVMINFPPTVGISRGSPQLMTKATLSSTPSSSPSLSRKSFRESVSVTDQVITPLRMVSLQTPHHLRRRSSSTSSRSSLKGQTKTGQSQPSHDKTRTPSELANDHKNQREHFASTEKTLAADISKIIDNMDKVCTSTDPEISQATSKKTSASSKLSSVAVIKVKSQQVHVRHTSLGSYGEVEQGSQATIQSHSYKQHELVLSPDLLSKSAQAEPDIEAGLDFSIVKQRGSYRKIVQTADRYRIPIAVTSIFLLITIAALVIMAVFLPLT</sequence>
<keyword evidence="2" id="KW-0472">Membrane</keyword>
<accession>A0A6F9DFX3</accession>
<feature type="region of interest" description="Disordered" evidence="1">
    <location>
        <begin position="67"/>
        <end position="108"/>
    </location>
</feature>
<feature type="compositionally biased region" description="Polar residues" evidence="1">
    <location>
        <begin position="352"/>
        <end position="363"/>
    </location>
</feature>
<protein>
    <submittedName>
        <fullName evidence="3">Uncharacterized protein LOC100177226</fullName>
    </submittedName>
</protein>
<feature type="region of interest" description="Disordered" evidence="1">
    <location>
        <begin position="1"/>
        <end position="21"/>
    </location>
</feature>
<feature type="compositionally biased region" description="Low complexity" evidence="1">
    <location>
        <begin position="98"/>
        <end position="108"/>
    </location>
</feature>
<evidence type="ECO:0000256" key="2">
    <source>
        <dbReference type="SAM" id="Phobius"/>
    </source>
</evidence>
<organism evidence="3">
    <name type="scientific">Phallusia mammillata</name>
    <dbReference type="NCBI Taxonomy" id="59560"/>
    <lineage>
        <taxon>Eukaryota</taxon>
        <taxon>Metazoa</taxon>
        <taxon>Chordata</taxon>
        <taxon>Tunicata</taxon>
        <taxon>Ascidiacea</taxon>
        <taxon>Phlebobranchia</taxon>
        <taxon>Ascidiidae</taxon>
        <taxon>Phallusia</taxon>
    </lineage>
</organism>
<feature type="region of interest" description="Disordered" evidence="1">
    <location>
        <begin position="329"/>
        <end position="387"/>
    </location>
</feature>
<feature type="compositionally biased region" description="Basic residues" evidence="1">
    <location>
        <begin position="1"/>
        <end position="11"/>
    </location>
</feature>
<dbReference type="AlphaFoldDB" id="A0A6F9DFX3"/>